<dbReference type="Gene3D" id="2.40.50.100">
    <property type="match status" value="1"/>
</dbReference>
<protein>
    <recommendedName>
        <fullName evidence="2">RND efflux pump membrane fusion protein barrel-sandwich domain-containing protein</fullName>
    </recommendedName>
</protein>
<dbReference type="PANTHER" id="PTHR30469:SF15">
    <property type="entry name" value="HLYD FAMILY OF SECRETION PROTEINS"/>
    <property type="match status" value="1"/>
</dbReference>
<evidence type="ECO:0000313" key="1">
    <source>
        <dbReference type="EMBL" id="VAW28574.1"/>
    </source>
</evidence>
<proteinExistence type="predicted"/>
<dbReference type="Gene3D" id="2.40.420.20">
    <property type="match status" value="1"/>
</dbReference>
<gene>
    <name evidence="1" type="ORF">MNBD_BACTEROID07-869</name>
</gene>
<name>A0A3B0V9I8_9ZZZZ</name>
<accession>A0A3B0V9I8</accession>
<dbReference type="EMBL" id="UOET01000257">
    <property type="protein sequence ID" value="VAW28574.1"/>
    <property type="molecule type" value="Genomic_DNA"/>
</dbReference>
<dbReference type="GO" id="GO:0015562">
    <property type="term" value="F:efflux transmembrane transporter activity"/>
    <property type="evidence" value="ECO:0007669"/>
    <property type="project" value="TreeGrafter"/>
</dbReference>
<dbReference type="SUPFAM" id="SSF51230">
    <property type="entry name" value="Single hybrid motif"/>
    <property type="match status" value="1"/>
</dbReference>
<dbReference type="GO" id="GO:1990281">
    <property type="term" value="C:efflux pump complex"/>
    <property type="evidence" value="ECO:0007669"/>
    <property type="project" value="TreeGrafter"/>
</dbReference>
<dbReference type="InterPro" id="IPR011053">
    <property type="entry name" value="Single_hybrid_motif"/>
</dbReference>
<reference evidence="1" key="1">
    <citation type="submission" date="2018-06" db="EMBL/GenBank/DDBJ databases">
        <authorList>
            <person name="Zhirakovskaya E."/>
        </authorList>
    </citation>
    <scope>NUCLEOTIDE SEQUENCE</scope>
</reference>
<dbReference type="PROSITE" id="PS51257">
    <property type="entry name" value="PROKAR_LIPOPROTEIN"/>
    <property type="match status" value="1"/>
</dbReference>
<dbReference type="PANTHER" id="PTHR30469">
    <property type="entry name" value="MULTIDRUG RESISTANCE PROTEIN MDTA"/>
    <property type="match status" value="1"/>
</dbReference>
<organism evidence="1">
    <name type="scientific">hydrothermal vent metagenome</name>
    <dbReference type="NCBI Taxonomy" id="652676"/>
    <lineage>
        <taxon>unclassified sequences</taxon>
        <taxon>metagenomes</taxon>
        <taxon>ecological metagenomes</taxon>
    </lineage>
</organism>
<sequence length="308" mass="34227">MNRFIRWNILWIAAALFVATGCKQNPGKRDTSVLRLPLPAVTVTTPVKENKTIYTTFQAVSRYLQSVNFRARTSGVVTTVFVSPGDEIKIHQPLFIIKPMEMSALEGAGALSDNLLNSRDTIFSDQPAFTNQVLVQQGDYVQPGSLLAVAFKENSLAAVTYVPFSEVPLIKKNSLCTVEIPGKHNVSSYFQKQLFLADNITQTQPYVVPLPPKLKIAGDMNLLVKFKVKEIRDGIFLPRKAILTNEEETSFWIMKMVNDTTAVKIPVTLGWQGKKQFQILSNQIGITDKVITEGAYGLPDTAYVKTAK</sequence>
<dbReference type="AlphaFoldDB" id="A0A3B0V9I8"/>
<evidence type="ECO:0008006" key="2">
    <source>
        <dbReference type="Google" id="ProtNLM"/>
    </source>
</evidence>